<name>A0A1R3KPJ0_9ROSI</name>
<reference evidence="4" key="1">
    <citation type="submission" date="2013-09" db="EMBL/GenBank/DDBJ databases">
        <title>Corchorus olitorius genome sequencing.</title>
        <authorList>
            <person name="Alam M."/>
            <person name="Haque M.S."/>
            <person name="Islam M.S."/>
            <person name="Emdad E.M."/>
            <person name="Islam M.M."/>
            <person name="Ahmed B."/>
            <person name="Halim A."/>
            <person name="Hossen Q.M.M."/>
            <person name="Hossain M.Z."/>
            <person name="Ahmed R."/>
            <person name="Khan M.M."/>
            <person name="Islam R."/>
            <person name="Rashid M.M."/>
            <person name="Khan S.A."/>
            <person name="Rahman M.S."/>
            <person name="Alam M."/>
            <person name="Yahiya A.S."/>
            <person name="Khan M.S."/>
            <person name="Azam M.S."/>
            <person name="Haque T."/>
            <person name="Lashkar M.Z.H."/>
            <person name="Akhand A.I."/>
            <person name="Morshed G."/>
            <person name="Roy S."/>
            <person name="Uddin K.S."/>
            <person name="Rabeya T."/>
            <person name="Hossain A.S."/>
            <person name="Chowdhury A."/>
            <person name="Snigdha A.R."/>
            <person name="Mortoza M.S."/>
            <person name="Matin S.A."/>
            <person name="Hoque S.M.E."/>
            <person name="Islam M.K."/>
            <person name="Roy D.K."/>
            <person name="Haider R."/>
            <person name="Moosa M.M."/>
            <person name="Elias S.M."/>
            <person name="Hasan A.M."/>
            <person name="Jahan S."/>
            <person name="Shafiuddin M."/>
            <person name="Mahmood N."/>
            <person name="Shommy N.S."/>
        </authorList>
    </citation>
    <scope>NUCLEOTIDE SEQUENCE [LARGE SCALE GENOMIC DNA]</scope>
    <source>
        <strain evidence="4">cv. O-4</strain>
    </source>
</reference>
<dbReference type="Gene3D" id="2.40.70.10">
    <property type="entry name" value="Acid Proteases"/>
    <property type="match status" value="1"/>
</dbReference>
<dbReference type="InterPro" id="IPR021109">
    <property type="entry name" value="Peptidase_aspartic_dom_sf"/>
</dbReference>
<dbReference type="EMBL" id="AWUE01012536">
    <property type="protein sequence ID" value="OMP08964.1"/>
    <property type="molecule type" value="Genomic_DNA"/>
</dbReference>
<organism evidence="3 4">
    <name type="scientific">Corchorus olitorius</name>
    <dbReference type="NCBI Taxonomy" id="93759"/>
    <lineage>
        <taxon>Eukaryota</taxon>
        <taxon>Viridiplantae</taxon>
        <taxon>Streptophyta</taxon>
        <taxon>Embryophyta</taxon>
        <taxon>Tracheophyta</taxon>
        <taxon>Spermatophyta</taxon>
        <taxon>Magnoliopsida</taxon>
        <taxon>eudicotyledons</taxon>
        <taxon>Gunneridae</taxon>
        <taxon>Pentapetalae</taxon>
        <taxon>rosids</taxon>
        <taxon>malvids</taxon>
        <taxon>Malvales</taxon>
        <taxon>Malvaceae</taxon>
        <taxon>Grewioideae</taxon>
        <taxon>Apeibeae</taxon>
        <taxon>Corchorus</taxon>
    </lineage>
</organism>
<keyword evidence="4" id="KW-1185">Reference proteome</keyword>
<sequence length="426" mass="47529">MGDGISTRVQKEIHQLQQSQEKLKADMKAMAAQLRTELRADLQSGLDSSFAKMSADLKQSMELVFQRQGAFVDSSQGSPMEPTKTPFIEIECPRFNGDDFMGWHSRIEQFFIADNTPENQKIGLVMMHLEGRALQFHLHFMRTKARHLEQVYFQATPNPKPYYKQSAYTANSYSPGPRTPNKTPLVSSTPTTPMITYPPSNPNSPTKPEPTNPRNLTMPTREERTARRKKGLCMWCSQKFSPGHKCGVKSQFYQILLEDNIDPPENEDLIDLGEYPDNSTGGNNTPDSPPIITLNALLGTSGPQTMRVFGRVKNQSVLMLIDTGSSHNFLNSSLAKRLGCHLSSMKSIPVTVANGEDLICKERCKALEWEVQGIKQVTETLTIMATDLLSRIKQSCEQDANCSARITQTLGQQKGKASHTGVSLME</sequence>
<evidence type="ECO:0000256" key="2">
    <source>
        <dbReference type="SAM" id="MobiDB-lite"/>
    </source>
</evidence>
<evidence type="ECO:0000256" key="1">
    <source>
        <dbReference type="SAM" id="Coils"/>
    </source>
</evidence>
<evidence type="ECO:0008006" key="5">
    <source>
        <dbReference type="Google" id="ProtNLM"/>
    </source>
</evidence>
<feature type="coiled-coil region" evidence="1">
    <location>
        <begin position="6"/>
        <end position="33"/>
    </location>
</feature>
<accession>A0A1R3KPJ0</accession>
<dbReference type="SUPFAM" id="SSF50630">
    <property type="entry name" value="Acid proteases"/>
    <property type="match status" value="1"/>
</dbReference>
<proteinExistence type="predicted"/>
<dbReference type="Proteomes" id="UP000187203">
    <property type="component" value="Unassembled WGS sequence"/>
</dbReference>
<evidence type="ECO:0000313" key="4">
    <source>
        <dbReference type="Proteomes" id="UP000187203"/>
    </source>
</evidence>
<dbReference type="CDD" id="cd00303">
    <property type="entry name" value="retropepsin_like"/>
    <property type="match status" value="1"/>
</dbReference>
<gene>
    <name evidence="3" type="ORF">COLO4_05954</name>
</gene>
<evidence type="ECO:0000313" key="3">
    <source>
        <dbReference type="EMBL" id="OMP08964.1"/>
    </source>
</evidence>
<dbReference type="OrthoDB" id="1934862at2759"/>
<comment type="caution">
    <text evidence="3">The sequence shown here is derived from an EMBL/GenBank/DDBJ whole genome shotgun (WGS) entry which is preliminary data.</text>
</comment>
<feature type="compositionally biased region" description="Polar residues" evidence="2">
    <location>
        <begin position="166"/>
        <end position="194"/>
    </location>
</feature>
<feature type="region of interest" description="Disordered" evidence="2">
    <location>
        <begin position="164"/>
        <end position="224"/>
    </location>
</feature>
<dbReference type="AlphaFoldDB" id="A0A1R3KPJ0"/>
<feature type="compositionally biased region" description="Pro residues" evidence="2">
    <location>
        <begin position="199"/>
        <end position="211"/>
    </location>
</feature>
<keyword evidence="1" id="KW-0175">Coiled coil</keyword>
<protein>
    <recommendedName>
        <fullName evidence="5">Retroviral aspartyl protease</fullName>
    </recommendedName>
</protein>
<dbReference type="Pfam" id="PF13650">
    <property type="entry name" value="Asp_protease_2"/>
    <property type="match status" value="1"/>
</dbReference>